<evidence type="ECO:0000313" key="1">
    <source>
        <dbReference type="EMBL" id="GJT12247.1"/>
    </source>
</evidence>
<sequence length="201" mass="23094">MAEDEFGAYWLGSERVIPDKGDLSDYWVEISSGRDFLRGTKRYAEGRKSGARLSGGYFIGRLAHHFSLVSDDGLRGFVVTGVIQLVVYGELVKLNICREIGDEWAWRLGRLEEEMEGLRQDVRSLRGLWESRYDSDQDRFSTWMISCMTQLMEATGRTYQDLAEEIVELVKYQSLESYVDCSHDRIQYAFTTNPLLSTRGS</sequence>
<evidence type="ECO:0000313" key="2">
    <source>
        <dbReference type="Proteomes" id="UP001151760"/>
    </source>
</evidence>
<keyword evidence="2" id="KW-1185">Reference proteome</keyword>
<gene>
    <name evidence="1" type="ORF">Tco_0859289</name>
</gene>
<reference evidence="1" key="2">
    <citation type="submission" date="2022-01" db="EMBL/GenBank/DDBJ databases">
        <authorList>
            <person name="Yamashiro T."/>
            <person name="Shiraishi A."/>
            <person name="Satake H."/>
            <person name="Nakayama K."/>
        </authorList>
    </citation>
    <scope>NUCLEOTIDE SEQUENCE</scope>
</reference>
<proteinExistence type="predicted"/>
<name>A0ABQ5BEJ3_9ASTR</name>
<dbReference type="EMBL" id="BQNB010013131">
    <property type="protein sequence ID" value="GJT12247.1"/>
    <property type="molecule type" value="Genomic_DNA"/>
</dbReference>
<accession>A0ABQ5BEJ3</accession>
<reference evidence="1" key="1">
    <citation type="journal article" date="2022" name="Int. J. Mol. Sci.">
        <title>Draft Genome of Tanacetum Coccineum: Genomic Comparison of Closely Related Tanacetum-Family Plants.</title>
        <authorList>
            <person name="Yamashiro T."/>
            <person name="Shiraishi A."/>
            <person name="Nakayama K."/>
            <person name="Satake H."/>
        </authorList>
    </citation>
    <scope>NUCLEOTIDE SEQUENCE</scope>
</reference>
<dbReference type="Proteomes" id="UP001151760">
    <property type="component" value="Unassembled WGS sequence"/>
</dbReference>
<protein>
    <submittedName>
        <fullName evidence="1">Uncharacterized protein</fullName>
    </submittedName>
</protein>
<comment type="caution">
    <text evidence="1">The sequence shown here is derived from an EMBL/GenBank/DDBJ whole genome shotgun (WGS) entry which is preliminary data.</text>
</comment>
<organism evidence="1 2">
    <name type="scientific">Tanacetum coccineum</name>
    <dbReference type="NCBI Taxonomy" id="301880"/>
    <lineage>
        <taxon>Eukaryota</taxon>
        <taxon>Viridiplantae</taxon>
        <taxon>Streptophyta</taxon>
        <taxon>Embryophyta</taxon>
        <taxon>Tracheophyta</taxon>
        <taxon>Spermatophyta</taxon>
        <taxon>Magnoliopsida</taxon>
        <taxon>eudicotyledons</taxon>
        <taxon>Gunneridae</taxon>
        <taxon>Pentapetalae</taxon>
        <taxon>asterids</taxon>
        <taxon>campanulids</taxon>
        <taxon>Asterales</taxon>
        <taxon>Asteraceae</taxon>
        <taxon>Asteroideae</taxon>
        <taxon>Anthemideae</taxon>
        <taxon>Anthemidinae</taxon>
        <taxon>Tanacetum</taxon>
    </lineage>
</organism>